<dbReference type="RefSeq" id="WP_188507550.1">
    <property type="nucleotide sequence ID" value="NZ_BMER01000004.1"/>
</dbReference>
<accession>A0A917HYJ1</accession>
<dbReference type="GO" id="GO:0016491">
    <property type="term" value="F:oxidoreductase activity"/>
    <property type="evidence" value="ECO:0007669"/>
    <property type="project" value="InterPro"/>
</dbReference>
<proteinExistence type="predicted"/>
<evidence type="ECO:0000313" key="2">
    <source>
        <dbReference type="EMBL" id="GGG97912.1"/>
    </source>
</evidence>
<feature type="domain" description="DSBA-like thioredoxin" evidence="1">
    <location>
        <begin position="3"/>
        <end position="205"/>
    </location>
</feature>
<dbReference type="Proteomes" id="UP000660862">
    <property type="component" value="Unassembled WGS sequence"/>
</dbReference>
<comment type="caution">
    <text evidence="2">The sequence shown here is derived from an EMBL/GenBank/DDBJ whole genome shotgun (WGS) entry which is preliminary data.</text>
</comment>
<evidence type="ECO:0000259" key="1">
    <source>
        <dbReference type="Pfam" id="PF01323"/>
    </source>
</evidence>
<reference evidence="2" key="1">
    <citation type="journal article" date="2014" name="Int. J. Syst. Evol. Microbiol.">
        <title>Complete genome sequence of Corynebacterium casei LMG S-19264T (=DSM 44701T), isolated from a smear-ripened cheese.</title>
        <authorList>
            <consortium name="US DOE Joint Genome Institute (JGI-PGF)"/>
            <person name="Walter F."/>
            <person name="Albersmeier A."/>
            <person name="Kalinowski J."/>
            <person name="Ruckert C."/>
        </authorList>
    </citation>
    <scope>NUCLEOTIDE SEQUENCE</scope>
    <source>
        <strain evidence="2">CGMCC 1.12195</strain>
    </source>
</reference>
<dbReference type="PANTHER" id="PTHR13887">
    <property type="entry name" value="GLUTATHIONE S-TRANSFERASE KAPPA"/>
    <property type="match status" value="1"/>
</dbReference>
<dbReference type="CDD" id="cd03024">
    <property type="entry name" value="DsbA_FrnE"/>
    <property type="match status" value="1"/>
</dbReference>
<dbReference type="PANTHER" id="PTHR13887:SF41">
    <property type="entry name" value="THIOREDOXIN SUPERFAMILY PROTEIN"/>
    <property type="match status" value="1"/>
</dbReference>
<protein>
    <submittedName>
        <fullName evidence="2">DSBA oxidoreductase</fullName>
    </submittedName>
</protein>
<dbReference type="InterPro" id="IPR036249">
    <property type="entry name" value="Thioredoxin-like_sf"/>
</dbReference>
<dbReference type="AlphaFoldDB" id="A0A917HYJ1"/>
<name>A0A917HYJ1_9SPHI</name>
<sequence>MKIEVWSDIMCPFCYIGKQHLEMALEQFSEAEVIDVEWKSFQLDPLIPRHPDYKNTYQYLAERKGMGYDEARQMTAGVAQAGAQAGVTLDFERAIVANSFNAHRLVHLAQTKGLGSELKTALFRAHFTDGQDINDRETLIGLAKAVGLDEAATVTVLDSDLYADDVAKDIREANDIGVRGVPFFVFNRKYAISGAQPPQAFLQTLEKSVAEWRTENPKASLTVTKGPSCGPDGACD</sequence>
<evidence type="ECO:0000313" key="3">
    <source>
        <dbReference type="Proteomes" id="UP000660862"/>
    </source>
</evidence>
<reference evidence="2" key="2">
    <citation type="submission" date="2020-09" db="EMBL/GenBank/DDBJ databases">
        <authorList>
            <person name="Sun Q."/>
            <person name="Zhou Y."/>
        </authorList>
    </citation>
    <scope>NUCLEOTIDE SEQUENCE</scope>
    <source>
        <strain evidence="2">CGMCC 1.12195</strain>
    </source>
</reference>
<dbReference type="Pfam" id="PF01323">
    <property type="entry name" value="DSBA"/>
    <property type="match status" value="1"/>
</dbReference>
<keyword evidence="3" id="KW-1185">Reference proteome</keyword>
<dbReference type="EMBL" id="BMER01000004">
    <property type="protein sequence ID" value="GGG97912.1"/>
    <property type="molecule type" value="Genomic_DNA"/>
</dbReference>
<dbReference type="SUPFAM" id="SSF52833">
    <property type="entry name" value="Thioredoxin-like"/>
    <property type="match status" value="1"/>
</dbReference>
<organism evidence="2 3">
    <name type="scientific">Parapedobacter pyrenivorans</name>
    <dbReference type="NCBI Taxonomy" id="1305674"/>
    <lineage>
        <taxon>Bacteria</taxon>
        <taxon>Pseudomonadati</taxon>
        <taxon>Bacteroidota</taxon>
        <taxon>Sphingobacteriia</taxon>
        <taxon>Sphingobacteriales</taxon>
        <taxon>Sphingobacteriaceae</taxon>
        <taxon>Parapedobacter</taxon>
    </lineage>
</organism>
<dbReference type="InterPro" id="IPR001853">
    <property type="entry name" value="DSBA-like_thioredoxin_dom"/>
</dbReference>
<gene>
    <name evidence="2" type="ORF">GCM10007415_36760</name>
</gene>
<dbReference type="Gene3D" id="3.40.30.10">
    <property type="entry name" value="Glutaredoxin"/>
    <property type="match status" value="1"/>
</dbReference>